<organism evidence="7">
    <name type="scientific">Picea sitchensis</name>
    <name type="common">Sitka spruce</name>
    <name type="synonym">Pinus sitchensis</name>
    <dbReference type="NCBI Taxonomy" id="3332"/>
    <lineage>
        <taxon>Eukaryota</taxon>
        <taxon>Viridiplantae</taxon>
        <taxon>Streptophyta</taxon>
        <taxon>Embryophyta</taxon>
        <taxon>Tracheophyta</taxon>
        <taxon>Spermatophyta</taxon>
        <taxon>Pinopsida</taxon>
        <taxon>Pinidae</taxon>
        <taxon>Conifers I</taxon>
        <taxon>Pinales</taxon>
        <taxon>Pinaceae</taxon>
        <taxon>Picea</taxon>
    </lineage>
</organism>
<dbReference type="InterPro" id="IPR004963">
    <property type="entry name" value="PAE/NOTUM"/>
</dbReference>
<dbReference type="EMBL" id="EF087056">
    <property type="protein sequence ID" value="ABK26312.1"/>
    <property type="molecule type" value="mRNA"/>
</dbReference>
<accession>A9P0A1</accession>
<evidence type="ECO:0000256" key="6">
    <source>
        <dbReference type="SAM" id="Phobius"/>
    </source>
</evidence>
<comment type="subcellular location">
    <subcellularLocation>
        <location evidence="2 5">Secreted</location>
        <location evidence="2 5">Cell wall</location>
    </subcellularLocation>
</comment>
<keyword evidence="5" id="KW-0964">Secreted</keyword>
<proteinExistence type="evidence at transcript level"/>
<protein>
    <recommendedName>
        <fullName evidence="5">Pectin acetylesterase</fullName>
        <ecNumber evidence="5">3.1.1.-</ecNumber>
    </recommendedName>
</protein>
<dbReference type="PANTHER" id="PTHR21562">
    <property type="entry name" value="NOTUM-RELATED"/>
    <property type="match status" value="1"/>
</dbReference>
<keyword evidence="6" id="KW-0812">Transmembrane</keyword>
<comment type="similarity">
    <text evidence="3 5">Belongs to the pectinacetylesterase family.</text>
</comment>
<dbReference type="AlphaFoldDB" id="A9P0A1"/>
<reference evidence="7" key="1">
    <citation type="journal article" date="2008" name="BMC Genomics">
        <title>A conifer genomics resource of 200,000 spruce (Picea spp.) ESTs and 6,464 high-quality, sequence-finished full-length cDNAs for Sitka spruce (Picea sitchensis).</title>
        <authorList>
            <person name="Ralph S.G."/>
            <person name="Chun H.J."/>
            <person name="Kolosova N."/>
            <person name="Cooper D."/>
            <person name="Oddy C."/>
            <person name="Ritland C.E."/>
            <person name="Kirkpatrick R."/>
            <person name="Moore R."/>
            <person name="Barber S."/>
            <person name="Holt R.A."/>
            <person name="Jones S.J."/>
            <person name="Marra M.A."/>
            <person name="Douglas C.J."/>
            <person name="Ritland K."/>
            <person name="Bohlmann J."/>
        </authorList>
    </citation>
    <scope>NUCLEOTIDE SEQUENCE</scope>
    <source>
        <tissue evidence="7">Green portion of the leader tissue</tissue>
    </source>
</reference>
<evidence type="ECO:0000256" key="3">
    <source>
        <dbReference type="ARBA" id="ARBA00005784"/>
    </source>
</evidence>
<feature type="transmembrane region" description="Helical" evidence="6">
    <location>
        <begin position="12"/>
        <end position="31"/>
    </location>
</feature>
<keyword evidence="5" id="KW-0378">Hydrolase</keyword>
<dbReference type="GO" id="GO:0016787">
    <property type="term" value="F:hydrolase activity"/>
    <property type="evidence" value="ECO:0007669"/>
    <property type="project" value="UniProtKB-KW"/>
</dbReference>
<comment type="function">
    <text evidence="1 5">Hydrolyzes acetyl esters in homogalacturonan regions of pectin. In type I primary cell wall, galacturonic acid residues of pectin can be acetylated at the O-2 and O-3 positions. Decreasing the degree of acetylation of pectin gels in vitro alters their physical properties.</text>
</comment>
<reference evidence="8" key="2">
    <citation type="submission" date="2009-02" db="EMBL/GenBank/DDBJ databases">
        <title>Full length sequence-verified cDNA sequences from Sitka spruce (Picea sitchensis).</title>
        <authorList>
            <person name="Reid K.E."/>
            <person name="Liao N."/>
            <person name="Ralph S."/>
            <person name="Kolosova N."/>
            <person name="Oddy C."/>
            <person name="Moore R."/>
            <person name="Mayo M."/>
            <person name="Wagner S."/>
            <person name="King J."/>
            <person name="Yanchuk A."/>
            <person name="Holt R."/>
            <person name="Jones S."/>
            <person name="Marra M."/>
            <person name="Ritland C.E."/>
            <person name="Ritland K."/>
            <person name="Bohlmann J."/>
        </authorList>
    </citation>
    <scope>NUCLEOTIDE SEQUENCE</scope>
    <source>
        <tissue evidence="8">Green portion of the leader tissue</tissue>
    </source>
</reference>
<keyword evidence="6" id="KW-1133">Transmembrane helix</keyword>
<dbReference type="EMBL" id="BT070810">
    <property type="protein sequence ID" value="ACN40309.1"/>
    <property type="molecule type" value="mRNA"/>
</dbReference>
<evidence type="ECO:0000256" key="1">
    <source>
        <dbReference type="ARBA" id="ARBA00003534"/>
    </source>
</evidence>
<name>A9P0A1_PICSI</name>
<keyword evidence="6" id="KW-0472">Membrane</keyword>
<evidence type="ECO:0000256" key="2">
    <source>
        <dbReference type="ARBA" id="ARBA00004191"/>
    </source>
</evidence>
<keyword evidence="5" id="KW-0961">Cell wall biogenesis/degradation</keyword>
<evidence type="ECO:0000313" key="7">
    <source>
        <dbReference type="EMBL" id="ABK26312.1"/>
    </source>
</evidence>
<dbReference type="OMA" id="IEIDCAY"/>
<dbReference type="Pfam" id="PF03283">
    <property type="entry name" value="PAE"/>
    <property type="match status" value="1"/>
</dbReference>
<dbReference type="GO" id="GO:0071555">
    <property type="term" value="P:cell wall organization"/>
    <property type="evidence" value="ECO:0007669"/>
    <property type="project" value="UniProtKB-KW"/>
</dbReference>
<keyword evidence="4 5" id="KW-0134">Cell wall</keyword>
<evidence type="ECO:0000256" key="5">
    <source>
        <dbReference type="RuleBase" id="RU363114"/>
    </source>
</evidence>
<dbReference type="EC" id="3.1.1.-" evidence="5"/>
<evidence type="ECO:0000313" key="8">
    <source>
        <dbReference type="EMBL" id="ACN40309.1"/>
    </source>
</evidence>
<dbReference type="ESTHER" id="picsi-a9p0a1">
    <property type="family name" value="Pectinacetylesterase-Notum"/>
</dbReference>
<sequence length="421" mass="46949">MASTRRSHSVRLLYNFAYIVINIVCLYTTVLDAAHVGMIKKPKGSKASKANDDLLRVGLTLVERAANTGAVCLDGTLPAYRFDRGCGSGANNWLLQFEGGGWCNDTESCILRKTTHRGSSAYMDKVAVFSGILSDKPSENPDFYNWNRVKLMYCDGASFAGDVEEKVSDLYFRGQRIWHAMIDDLLAKGMDKAEKALLSGCSAGGLATYLHCDNFRELLPSSATVKCHADAGFFLDAKDIAGVYHIRSFYKSTVTLQGVVKNLPKACVSSQSDPTQCFFPQYVLPYIQTPIFVLNAAYDTWQVHNILAPGSEDPHGHWHYCKQNPVNCTSSQLEILQGYRMEMLNALETFKPSETGGMFINSCFCHCQSENQDTWFQSNSPMMNNKTIAQAVGDWYFERCTVKEVDCPYPCDQTCHNLVFP</sequence>
<evidence type="ECO:0000256" key="4">
    <source>
        <dbReference type="ARBA" id="ARBA00022512"/>
    </source>
</evidence>